<dbReference type="CDD" id="cd00082">
    <property type="entry name" value="HisKA"/>
    <property type="match status" value="1"/>
</dbReference>
<dbReference type="Pfam" id="PF02518">
    <property type="entry name" value="HATPase_c"/>
    <property type="match status" value="1"/>
</dbReference>
<evidence type="ECO:0000256" key="1">
    <source>
        <dbReference type="ARBA" id="ARBA00000085"/>
    </source>
</evidence>
<dbReference type="InterPro" id="IPR003661">
    <property type="entry name" value="HisK_dim/P_dom"/>
</dbReference>
<protein>
    <recommendedName>
        <fullName evidence="3">histidine kinase</fullName>
        <ecNumber evidence="3">2.7.13.3</ecNumber>
    </recommendedName>
</protein>
<sequence>MELLLFAGIFFGVTGIAAAVFFCLRSRKMYRIIDKMQDEILNRQPVTLSDLREGKVSMLASKAKRIQEMLEFEIAKAEEEKEQVKGLISNMSHQLKTPLANLIMYEEILEQGEVSPADRLKFLKKMRIQSEKLDWILQSLFKMVKLEQDVISFEAEEVSIRETILDAINMIYEKAEKKEISIVTKPFEDKKLYHNRKWTAEVFVNLLENAVKYSEPESCITIECISFEMYTQIRFTDRGRGVRKEEQTEIFKRFYRSRDVEHLEGSGIGLYLCRLILEKEKGYLNVESEYGKGSRFSVFLQNCKN</sequence>
<dbReference type="SMART" id="SM00388">
    <property type="entry name" value="HisKA"/>
    <property type="match status" value="1"/>
</dbReference>
<dbReference type="InterPro" id="IPR003594">
    <property type="entry name" value="HATPase_dom"/>
</dbReference>
<dbReference type="InterPro" id="IPR036890">
    <property type="entry name" value="HATPase_C_sf"/>
</dbReference>
<evidence type="ECO:0000256" key="5">
    <source>
        <dbReference type="ARBA" id="ARBA00022679"/>
    </source>
</evidence>
<dbReference type="Gene3D" id="3.30.565.10">
    <property type="entry name" value="Histidine kinase-like ATPase, C-terminal domain"/>
    <property type="match status" value="1"/>
</dbReference>
<feature type="coiled-coil region" evidence="8">
    <location>
        <begin position="60"/>
        <end position="94"/>
    </location>
</feature>
<dbReference type="SMART" id="SM00387">
    <property type="entry name" value="HATPase_c"/>
    <property type="match status" value="1"/>
</dbReference>
<evidence type="ECO:0000256" key="8">
    <source>
        <dbReference type="SAM" id="Coils"/>
    </source>
</evidence>
<name>A0A2Z4UBD3_9FIRM</name>
<dbReference type="OrthoDB" id="9773956at2"/>
<dbReference type="AlphaFoldDB" id="A0A2Z4UBD3"/>
<dbReference type="GO" id="GO:0016036">
    <property type="term" value="P:cellular response to phosphate starvation"/>
    <property type="evidence" value="ECO:0007669"/>
    <property type="project" value="TreeGrafter"/>
</dbReference>
<dbReference type="PANTHER" id="PTHR45453">
    <property type="entry name" value="PHOSPHATE REGULON SENSOR PROTEIN PHOR"/>
    <property type="match status" value="1"/>
</dbReference>
<dbReference type="EC" id="2.7.13.3" evidence="3"/>
<evidence type="ECO:0000256" key="2">
    <source>
        <dbReference type="ARBA" id="ARBA00004370"/>
    </source>
</evidence>
<dbReference type="InterPro" id="IPR004358">
    <property type="entry name" value="Sig_transdc_His_kin-like_C"/>
</dbReference>
<dbReference type="GO" id="GO:0004721">
    <property type="term" value="F:phosphoprotein phosphatase activity"/>
    <property type="evidence" value="ECO:0007669"/>
    <property type="project" value="TreeGrafter"/>
</dbReference>
<dbReference type="EMBL" id="CP030280">
    <property type="protein sequence ID" value="AWY98341.1"/>
    <property type="molecule type" value="Genomic_DNA"/>
</dbReference>
<dbReference type="InterPro" id="IPR050351">
    <property type="entry name" value="BphY/WalK/GraS-like"/>
</dbReference>
<dbReference type="PRINTS" id="PR00344">
    <property type="entry name" value="BCTRLSENSOR"/>
</dbReference>
<dbReference type="GO" id="GO:0005886">
    <property type="term" value="C:plasma membrane"/>
    <property type="evidence" value="ECO:0007669"/>
    <property type="project" value="TreeGrafter"/>
</dbReference>
<organism evidence="10 11">
    <name type="scientific">Blautia argi</name>
    <dbReference type="NCBI Taxonomy" id="1912897"/>
    <lineage>
        <taxon>Bacteria</taxon>
        <taxon>Bacillati</taxon>
        <taxon>Bacillota</taxon>
        <taxon>Clostridia</taxon>
        <taxon>Lachnospirales</taxon>
        <taxon>Lachnospiraceae</taxon>
        <taxon>Blautia</taxon>
    </lineage>
</organism>
<dbReference type="GO" id="GO:0000155">
    <property type="term" value="F:phosphorelay sensor kinase activity"/>
    <property type="evidence" value="ECO:0007669"/>
    <property type="project" value="InterPro"/>
</dbReference>
<evidence type="ECO:0000313" key="10">
    <source>
        <dbReference type="EMBL" id="AWY98341.1"/>
    </source>
</evidence>
<feature type="domain" description="Histidine kinase" evidence="9">
    <location>
        <begin position="90"/>
        <end position="304"/>
    </location>
</feature>
<dbReference type="RefSeq" id="WP_111919830.1">
    <property type="nucleotide sequence ID" value="NZ_CAUWHR010000007.1"/>
</dbReference>
<evidence type="ECO:0000256" key="6">
    <source>
        <dbReference type="ARBA" id="ARBA00022777"/>
    </source>
</evidence>
<evidence type="ECO:0000256" key="7">
    <source>
        <dbReference type="ARBA" id="ARBA00023012"/>
    </source>
</evidence>
<accession>A0A2Z4UBD3</accession>
<gene>
    <name evidence="10" type="ORF">DQQ01_09480</name>
</gene>
<keyword evidence="4" id="KW-0597">Phosphoprotein</keyword>
<evidence type="ECO:0000313" key="11">
    <source>
        <dbReference type="Proteomes" id="UP000250003"/>
    </source>
</evidence>
<keyword evidence="11" id="KW-1185">Reference proteome</keyword>
<dbReference type="SUPFAM" id="SSF47384">
    <property type="entry name" value="Homodimeric domain of signal transducing histidine kinase"/>
    <property type="match status" value="1"/>
</dbReference>
<evidence type="ECO:0000256" key="4">
    <source>
        <dbReference type="ARBA" id="ARBA00022553"/>
    </source>
</evidence>
<keyword evidence="7" id="KW-0902">Two-component regulatory system</keyword>
<keyword evidence="8" id="KW-0175">Coiled coil</keyword>
<dbReference type="SUPFAM" id="SSF55874">
    <property type="entry name" value="ATPase domain of HSP90 chaperone/DNA topoisomerase II/histidine kinase"/>
    <property type="match status" value="1"/>
</dbReference>
<evidence type="ECO:0000259" key="9">
    <source>
        <dbReference type="PROSITE" id="PS50109"/>
    </source>
</evidence>
<dbReference type="PROSITE" id="PS50109">
    <property type="entry name" value="HIS_KIN"/>
    <property type="match status" value="1"/>
</dbReference>
<dbReference type="Gene3D" id="1.10.287.130">
    <property type="match status" value="1"/>
</dbReference>
<keyword evidence="5" id="KW-0808">Transferase</keyword>
<evidence type="ECO:0000256" key="3">
    <source>
        <dbReference type="ARBA" id="ARBA00012438"/>
    </source>
</evidence>
<dbReference type="InterPro" id="IPR036097">
    <property type="entry name" value="HisK_dim/P_sf"/>
</dbReference>
<comment type="subcellular location">
    <subcellularLocation>
        <location evidence="2">Membrane</location>
    </subcellularLocation>
</comment>
<proteinExistence type="predicted"/>
<comment type="catalytic activity">
    <reaction evidence="1">
        <text>ATP + protein L-histidine = ADP + protein N-phospho-L-histidine.</text>
        <dbReference type="EC" id="2.7.13.3"/>
    </reaction>
</comment>
<dbReference type="Pfam" id="PF00512">
    <property type="entry name" value="HisKA"/>
    <property type="match status" value="1"/>
</dbReference>
<dbReference type="InterPro" id="IPR005467">
    <property type="entry name" value="His_kinase_dom"/>
</dbReference>
<reference evidence="11" key="1">
    <citation type="submission" date="2018-06" db="EMBL/GenBank/DDBJ databases">
        <title>Description of Blautia argi sp. nov., a new anaerobic isolated from dog feces.</title>
        <authorList>
            <person name="Chang Y.-H."/>
            <person name="Paek J."/>
            <person name="Shin Y."/>
        </authorList>
    </citation>
    <scope>NUCLEOTIDE SEQUENCE [LARGE SCALE GENOMIC DNA]</scope>
    <source>
        <strain evidence="11">KCTC 15426</strain>
    </source>
</reference>
<dbReference type="Proteomes" id="UP000250003">
    <property type="component" value="Chromosome"/>
</dbReference>
<dbReference type="PANTHER" id="PTHR45453:SF1">
    <property type="entry name" value="PHOSPHATE REGULON SENSOR PROTEIN PHOR"/>
    <property type="match status" value="1"/>
</dbReference>
<dbReference type="KEGG" id="blau:DQQ01_09480"/>
<keyword evidence="6 10" id="KW-0418">Kinase</keyword>